<protein>
    <recommendedName>
        <fullName evidence="3">TonB-dependent receptor</fullName>
    </recommendedName>
</protein>
<gene>
    <name evidence="1" type="ORF">GCM10008927_13230</name>
</gene>
<evidence type="ECO:0000313" key="2">
    <source>
        <dbReference type="Proteomes" id="UP000634455"/>
    </source>
</evidence>
<dbReference type="EMBL" id="BMZF01000002">
    <property type="protein sequence ID" value="GHA49382.1"/>
    <property type="molecule type" value="Genomic_DNA"/>
</dbReference>
<dbReference type="RefSeq" id="WP_189639797.1">
    <property type="nucleotide sequence ID" value="NZ_BMZF01000002.1"/>
</dbReference>
<organism evidence="1 2">
    <name type="scientific">Paramylibacter ulvae</name>
    <dbReference type="NCBI Taxonomy" id="1651968"/>
    <lineage>
        <taxon>Bacteria</taxon>
        <taxon>Pseudomonadati</taxon>
        <taxon>Pseudomonadota</taxon>
        <taxon>Alphaproteobacteria</taxon>
        <taxon>Rhodobacterales</taxon>
        <taxon>Paracoccaceae</taxon>
        <taxon>Paramylibacter</taxon>
    </lineage>
</organism>
<sequence length="1189" mass="130744">MKNVMNTPQPYLHRLTLLGLTTAIVTAGGLMPIRAQDCALVNGEILEQCTHANAGHTVAMPTQPNVELEDIPDLGVDGFEISVDGDPVSLDGVVQKQRNQISAKKRRQDIALAQASVAVKFDGLDVRPRLDAQLEQTGNVLRFQNQMNYPAFVRRGEVRIIDTSGRGGAKTVAIIPLNPNAQTSVARPAGDGLHYVYRVYDARGRFDETAPASLDAPARRGDASDVEQGTDSAALRNIPVFGGAVTVSGRDLRGGANVSTLGETLRADPNGTFVIQRILPTGDHMVDVDVAGGPNLSRDIDVPASDLFYIGLIDVTLGKTLSNDLEDATGDDYDKFYNKGRIAFYLKGKIKGDYLLTAAADTGEDELKNLLRNFDEKDPTSLLDRIDPNEYYPVYGDDSTSQIDAPTSGKFYIKLEKDASHAMWGNFKSAIEGTEYLRNERTLYGAQGEYNSNAQTNNGDARVSVQLHAAQPETLPQRDSFLGTGGSTYFLKFQDISQGSETILIEVQNSTTGQVIERRTLVYGIDYDINYVQGLVILKSPLSGSAGNSDLIVNNPNGDNNVHLIVNYEHTPTSVDVDSYSYGGRGQFWVNDKLRVGVTAQDEDLGTSKQTAYGVDMLYRHSEQTYAELEYAKTSGVGSGENRSVDGGLTFGDIVGVDGEGRAIRFKGQLDLADINADYDGLIGGYFEDRSAGFSTLNYRTDNDERLWGVHADFAVSERARVRLEYDDYHDSTGKTLREGGATLAFQKTAAVLWEFGVEHVDKNTPADPDETGERTDIGVRLTYEPNDRYKVYGFAQASLRHEGGLDKNNRVGFGGEVQMNDHWRLSGEISDGSTGVGARALAQYDRDDNNSYYFGYTLDPDREFGGNDLVGRDKGSFVAGARRRLNDSLTVYGENTYDLFGVHRSLTSTYGADYIASDFLTFTGGFEFGRVRDSNTNTEFDRKALSLGSIYRDEDLSLRTRLEYRKDEGLETGQDKDADTIAANLTARYKISENARLLFSAEAIQSENASASIPDAKFVEITTGYAYRPIEHDRLNVLAKYSFLYDMTERASATTTNGANFDNSPRQKAHIFSLDASYDINRQWTLGGKIGARFSEQDNGDGFVSNNATLGVVNLRYHIVHKWDALVEYRQLHAQDIGTDTGVTTAIYRHVGNNMKIGAGYNFGKFSDDLRDVTYNDQGAFINIIAKF</sequence>
<evidence type="ECO:0008006" key="3">
    <source>
        <dbReference type="Google" id="ProtNLM"/>
    </source>
</evidence>
<name>A0ABQ3CZI4_9RHOB</name>
<dbReference type="SUPFAM" id="SSF56935">
    <property type="entry name" value="Porins"/>
    <property type="match status" value="2"/>
</dbReference>
<accession>A0ABQ3CZI4</accession>
<evidence type="ECO:0000313" key="1">
    <source>
        <dbReference type="EMBL" id="GHA49382.1"/>
    </source>
</evidence>
<comment type="caution">
    <text evidence="1">The sequence shown here is derived from an EMBL/GenBank/DDBJ whole genome shotgun (WGS) entry which is preliminary data.</text>
</comment>
<proteinExistence type="predicted"/>
<dbReference type="Proteomes" id="UP000634455">
    <property type="component" value="Unassembled WGS sequence"/>
</dbReference>
<keyword evidence="2" id="KW-1185">Reference proteome</keyword>
<reference evidence="2" key="1">
    <citation type="journal article" date="2019" name="Int. J. Syst. Evol. Microbiol.">
        <title>The Global Catalogue of Microorganisms (GCM) 10K type strain sequencing project: providing services to taxonomists for standard genome sequencing and annotation.</title>
        <authorList>
            <consortium name="The Broad Institute Genomics Platform"/>
            <consortium name="The Broad Institute Genome Sequencing Center for Infectious Disease"/>
            <person name="Wu L."/>
            <person name="Ma J."/>
        </authorList>
    </citation>
    <scope>NUCLEOTIDE SEQUENCE [LARGE SCALE GENOMIC DNA]</scope>
    <source>
        <strain evidence="2">KCTC 32465</strain>
    </source>
</reference>